<keyword evidence="9" id="KW-1185">Reference proteome</keyword>
<evidence type="ECO:0000313" key="9">
    <source>
        <dbReference type="Proteomes" id="UP000626148"/>
    </source>
</evidence>
<comment type="subcellular location">
    <subcellularLocation>
        <location evidence="1">Cell membrane</location>
        <topology evidence="1">Multi-pass membrane protein</topology>
    </subcellularLocation>
</comment>
<evidence type="ECO:0000256" key="3">
    <source>
        <dbReference type="ARBA" id="ARBA00022475"/>
    </source>
</evidence>
<keyword evidence="2" id="KW-0813">Transport</keyword>
<evidence type="ECO:0000256" key="1">
    <source>
        <dbReference type="ARBA" id="ARBA00004651"/>
    </source>
</evidence>
<evidence type="ECO:0000256" key="6">
    <source>
        <dbReference type="ARBA" id="ARBA00023136"/>
    </source>
</evidence>
<evidence type="ECO:0000256" key="5">
    <source>
        <dbReference type="ARBA" id="ARBA00022989"/>
    </source>
</evidence>
<keyword evidence="3" id="KW-1003">Cell membrane</keyword>
<dbReference type="GO" id="GO:0000041">
    <property type="term" value="P:transition metal ion transport"/>
    <property type="evidence" value="ECO:0007669"/>
    <property type="project" value="InterPro"/>
</dbReference>
<evidence type="ECO:0000256" key="2">
    <source>
        <dbReference type="ARBA" id="ARBA00022448"/>
    </source>
</evidence>
<organism evidence="8 9">
    <name type="scientific">Saccharospirillum salsuginis</name>
    <dbReference type="NCBI Taxonomy" id="418750"/>
    <lineage>
        <taxon>Bacteria</taxon>
        <taxon>Pseudomonadati</taxon>
        <taxon>Pseudomonadota</taxon>
        <taxon>Gammaproteobacteria</taxon>
        <taxon>Oceanospirillales</taxon>
        <taxon>Saccharospirillaceae</taxon>
        <taxon>Saccharospirillum</taxon>
    </lineage>
</organism>
<accession>A0A918KE54</accession>
<name>A0A918KE54_9GAMM</name>
<reference evidence="8" key="1">
    <citation type="journal article" date="2014" name="Int. J. Syst. Evol. Microbiol.">
        <title>Complete genome sequence of Corynebacterium casei LMG S-19264T (=DSM 44701T), isolated from a smear-ripened cheese.</title>
        <authorList>
            <consortium name="US DOE Joint Genome Institute (JGI-PGF)"/>
            <person name="Walter F."/>
            <person name="Albersmeier A."/>
            <person name="Kalinowski J."/>
            <person name="Ruckert C."/>
        </authorList>
    </citation>
    <scope>NUCLEOTIDE SEQUENCE</scope>
    <source>
        <strain evidence="8">KCTC 22169</strain>
    </source>
</reference>
<dbReference type="Pfam" id="PF01891">
    <property type="entry name" value="CbiM"/>
    <property type="match status" value="1"/>
</dbReference>
<keyword evidence="5 7" id="KW-1133">Transmembrane helix</keyword>
<evidence type="ECO:0000313" key="8">
    <source>
        <dbReference type="EMBL" id="GGX58675.1"/>
    </source>
</evidence>
<keyword evidence="6 7" id="KW-0472">Membrane</keyword>
<comment type="caution">
    <text evidence="8">The sequence shown here is derived from an EMBL/GenBank/DDBJ whole genome shotgun (WGS) entry which is preliminary data.</text>
</comment>
<feature type="transmembrane region" description="Helical" evidence="7">
    <location>
        <begin position="12"/>
        <end position="28"/>
    </location>
</feature>
<dbReference type="Gene3D" id="1.10.1760.20">
    <property type="match status" value="1"/>
</dbReference>
<feature type="transmembrane region" description="Helical" evidence="7">
    <location>
        <begin position="180"/>
        <end position="205"/>
    </location>
</feature>
<sequence length="222" mass="24625">MNLTAELFPPGWYLVFNVIYLIAFGYALKTAPWNQLHGDAGLQHRLGFSLVLVVIIWSLRAGVDQGLGIHFFMVTALHLVFGWRLALLVVTLGQMGMVLVGQEAWQGVGLNAVTSGLAPILTTWLVWRWQDRNELYNPFVFIFLVAFGGAILSVLVSGLVMTAVFTGSGVYSFGEVKDSFWLFVPLIALPEGVLNGMLIAGLIVFRPEWVALFDEDKYYPGR</sequence>
<keyword evidence="4 7" id="KW-0812">Transmembrane</keyword>
<dbReference type="EMBL" id="BMXR01000006">
    <property type="protein sequence ID" value="GGX58675.1"/>
    <property type="molecule type" value="Genomic_DNA"/>
</dbReference>
<feature type="transmembrane region" description="Helical" evidence="7">
    <location>
        <begin position="71"/>
        <end position="92"/>
    </location>
</feature>
<dbReference type="GO" id="GO:0005886">
    <property type="term" value="C:plasma membrane"/>
    <property type="evidence" value="ECO:0007669"/>
    <property type="project" value="UniProtKB-SubCell"/>
</dbReference>
<evidence type="ECO:0000256" key="7">
    <source>
        <dbReference type="SAM" id="Phobius"/>
    </source>
</evidence>
<gene>
    <name evidence="8" type="ORF">GCM10007392_28260</name>
</gene>
<feature type="transmembrane region" description="Helical" evidence="7">
    <location>
        <begin position="40"/>
        <end position="59"/>
    </location>
</feature>
<dbReference type="InterPro" id="IPR002751">
    <property type="entry name" value="CbiM/NikMN"/>
</dbReference>
<feature type="transmembrane region" description="Helical" evidence="7">
    <location>
        <begin position="104"/>
        <end position="127"/>
    </location>
</feature>
<proteinExistence type="predicted"/>
<reference evidence="8" key="2">
    <citation type="submission" date="2020-09" db="EMBL/GenBank/DDBJ databases">
        <authorList>
            <person name="Sun Q."/>
            <person name="Kim S."/>
        </authorList>
    </citation>
    <scope>NUCLEOTIDE SEQUENCE</scope>
    <source>
        <strain evidence="8">KCTC 22169</strain>
    </source>
</reference>
<dbReference type="RefSeq" id="WP_189609733.1">
    <property type="nucleotide sequence ID" value="NZ_BMXR01000006.1"/>
</dbReference>
<evidence type="ECO:0000256" key="4">
    <source>
        <dbReference type="ARBA" id="ARBA00022692"/>
    </source>
</evidence>
<protein>
    <submittedName>
        <fullName evidence="8">Membrane protein</fullName>
    </submittedName>
</protein>
<dbReference type="AlphaFoldDB" id="A0A918KE54"/>
<feature type="transmembrane region" description="Helical" evidence="7">
    <location>
        <begin position="139"/>
        <end position="160"/>
    </location>
</feature>
<dbReference type="Proteomes" id="UP000626148">
    <property type="component" value="Unassembled WGS sequence"/>
</dbReference>